<gene>
    <name evidence="2" type="ORF">CCS01_17150</name>
</gene>
<dbReference type="NCBIfam" id="TIGR00199">
    <property type="entry name" value="PncC_domain"/>
    <property type="match status" value="1"/>
</dbReference>
<feature type="domain" description="CinA C-terminal" evidence="1">
    <location>
        <begin position="7"/>
        <end position="159"/>
    </location>
</feature>
<evidence type="ECO:0000313" key="3">
    <source>
        <dbReference type="Proteomes" id="UP000239724"/>
    </source>
</evidence>
<dbReference type="OrthoDB" id="1253990at2"/>
<accession>A0A2S6NAH7</accession>
<keyword evidence="3" id="KW-1185">Reference proteome</keyword>
<evidence type="ECO:0000259" key="1">
    <source>
        <dbReference type="Pfam" id="PF02464"/>
    </source>
</evidence>
<dbReference type="AlphaFoldDB" id="A0A2S6NAH7"/>
<dbReference type="InterPro" id="IPR036653">
    <property type="entry name" value="CinA-like_C"/>
</dbReference>
<dbReference type="EMBL" id="NHRY01000187">
    <property type="protein sequence ID" value="PPQ31632.1"/>
    <property type="molecule type" value="Genomic_DNA"/>
</dbReference>
<reference evidence="2 3" key="1">
    <citation type="journal article" date="2018" name="Arch. Microbiol.">
        <title>New insights into the metabolic potential of the phototrophic purple bacterium Rhodopila globiformis DSM 161(T) from its draft genome sequence and evidence for a vanadium-dependent nitrogenase.</title>
        <authorList>
            <person name="Imhoff J.F."/>
            <person name="Rahn T."/>
            <person name="Kunzel S."/>
            <person name="Neulinger S.C."/>
        </authorList>
    </citation>
    <scope>NUCLEOTIDE SEQUENCE [LARGE SCALE GENOMIC DNA]</scope>
    <source>
        <strain evidence="2 3">DSM 161</strain>
    </source>
</reference>
<dbReference type="Gene3D" id="3.90.950.20">
    <property type="entry name" value="CinA-like"/>
    <property type="match status" value="1"/>
</dbReference>
<name>A0A2S6NAH7_RHOGL</name>
<dbReference type="RefSeq" id="WP_104520045.1">
    <property type="nucleotide sequence ID" value="NZ_NHRY01000187.1"/>
</dbReference>
<proteinExistence type="predicted"/>
<comment type="caution">
    <text evidence="2">The sequence shown here is derived from an EMBL/GenBank/DDBJ whole genome shotgun (WGS) entry which is preliminary data.</text>
</comment>
<protein>
    <submittedName>
        <fullName evidence="2">Damage-inducible protein</fullName>
    </submittedName>
</protein>
<dbReference type="InterPro" id="IPR008136">
    <property type="entry name" value="CinA_C"/>
</dbReference>
<sequence length="161" mass="16526">MEALLPLAAKLGARLKERGETIAIAESSTGGLISAALLSVGGASTYFRGGGVIYTAQARSGLLQIPNPLPSPIERASTEPYAQLLADTVRARLDASWGLGETGATGPTGNRYGDKPGHTCIAVTGAGFSRAITLETGSDDRIANMRAFGLRALELLAEALG</sequence>
<dbReference type="Proteomes" id="UP000239724">
    <property type="component" value="Unassembled WGS sequence"/>
</dbReference>
<dbReference type="Pfam" id="PF02464">
    <property type="entry name" value="CinA"/>
    <property type="match status" value="1"/>
</dbReference>
<organism evidence="2 3">
    <name type="scientific">Rhodopila globiformis</name>
    <name type="common">Rhodopseudomonas globiformis</name>
    <dbReference type="NCBI Taxonomy" id="1071"/>
    <lineage>
        <taxon>Bacteria</taxon>
        <taxon>Pseudomonadati</taxon>
        <taxon>Pseudomonadota</taxon>
        <taxon>Alphaproteobacteria</taxon>
        <taxon>Acetobacterales</taxon>
        <taxon>Acetobacteraceae</taxon>
        <taxon>Rhodopila</taxon>
    </lineage>
</organism>
<evidence type="ECO:0000313" key="2">
    <source>
        <dbReference type="EMBL" id="PPQ31632.1"/>
    </source>
</evidence>
<dbReference type="SUPFAM" id="SSF142433">
    <property type="entry name" value="CinA-like"/>
    <property type="match status" value="1"/>
</dbReference>